<evidence type="ECO:0000313" key="2">
    <source>
        <dbReference type="Proteomes" id="UP000183986"/>
    </source>
</evidence>
<dbReference type="AlphaFoldDB" id="A0A1M2V0Y2"/>
<evidence type="ECO:0000313" key="1">
    <source>
        <dbReference type="EMBL" id="OJT01240.1"/>
    </source>
</evidence>
<keyword evidence="2" id="KW-1185">Reference proteome</keyword>
<sequence>MTTQYSKTLTLAVPEPLIDKANHLACLMGESAADIETFRQPSYTNGTTDYAVAHTACKPVVTDALESMTLPPNPDHVPPEYDRAQAEAALAAIVSGEILVAVDVDPHEQFKAWGLTAIPSEGEL</sequence>
<dbReference type="EMBL" id="MPKY01000001">
    <property type="protein sequence ID" value="OJT01240.1"/>
    <property type="molecule type" value="Genomic_DNA"/>
</dbReference>
<dbReference type="OrthoDB" id="202454at135622"/>
<accession>A0A1M2V0Y2</accession>
<comment type="caution">
    <text evidence="1">The sequence shown here is derived from an EMBL/GenBank/DDBJ whole genome shotgun (WGS) entry which is preliminary data.</text>
</comment>
<organism evidence="1 2">
    <name type="scientific">Marinobacter nauticus</name>
    <name type="common">Marinobacter hydrocarbonoclasticus</name>
    <name type="synonym">Marinobacter aquaeolei</name>
    <dbReference type="NCBI Taxonomy" id="2743"/>
    <lineage>
        <taxon>Bacteria</taxon>
        <taxon>Pseudomonadati</taxon>
        <taxon>Pseudomonadota</taxon>
        <taxon>Gammaproteobacteria</taxon>
        <taxon>Pseudomonadales</taxon>
        <taxon>Marinobacteraceae</taxon>
        <taxon>Marinobacter</taxon>
    </lineage>
</organism>
<name>A0A1M2V0Y2_MARNT</name>
<dbReference type="Proteomes" id="UP000183986">
    <property type="component" value="Unassembled WGS sequence"/>
</dbReference>
<reference evidence="1" key="1">
    <citation type="submission" date="2016-11" db="EMBL/GenBank/DDBJ databases">
        <title>Draft Genome Sequence of Marinobacter hydrocarbonoclasticus strain STW2, a polyaromatic aromatic hydrocarbon degrading and denitrifying bacterium from rhizosphere of Seagrass Enhalus acodoides.</title>
        <authorList>
            <person name="Ling J."/>
            <person name="Dong J."/>
        </authorList>
    </citation>
    <scope>NUCLEOTIDE SEQUENCE [LARGE SCALE GENOMIC DNA]</scope>
    <source>
        <strain evidence="1">STW2</strain>
    </source>
</reference>
<protein>
    <submittedName>
        <fullName evidence="1">Uncharacterized protein</fullName>
    </submittedName>
</protein>
<dbReference type="RefSeq" id="WP_072678003.1">
    <property type="nucleotide sequence ID" value="NZ_MPKY01000001.1"/>
</dbReference>
<gene>
    <name evidence="1" type="ORF">BEE62_14925</name>
</gene>
<proteinExistence type="predicted"/>